<evidence type="ECO:0000313" key="2">
    <source>
        <dbReference type="EMBL" id="CAG9811219.1"/>
    </source>
</evidence>
<evidence type="ECO:0000256" key="1">
    <source>
        <dbReference type="SAM" id="Coils"/>
    </source>
</evidence>
<feature type="coiled-coil region" evidence="1">
    <location>
        <begin position="234"/>
        <end position="296"/>
    </location>
</feature>
<dbReference type="SUPFAM" id="SSF52058">
    <property type="entry name" value="L domain-like"/>
    <property type="match status" value="1"/>
</dbReference>
<keyword evidence="1" id="KW-0175">Coiled coil</keyword>
<accession>A0A9N9S6R3</accession>
<evidence type="ECO:0000313" key="3">
    <source>
        <dbReference type="Proteomes" id="UP001153620"/>
    </source>
</evidence>
<dbReference type="Gene3D" id="3.80.10.10">
    <property type="entry name" value="Ribonuclease Inhibitor"/>
    <property type="match status" value="1"/>
</dbReference>
<dbReference type="InterPro" id="IPR032675">
    <property type="entry name" value="LRR_dom_sf"/>
</dbReference>
<dbReference type="EMBL" id="OU895880">
    <property type="protein sequence ID" value="CAG9811219.1"/>
    <property type="molecule type" value="Genomic_DNA"/>
</dbReference>
<gene>
    <name evidence="2" type="ORF">CHIRRI_LOCUS14028</name>
</gene>
<organism evidence="2 3">
    <name type="scientific">Chironomus riparius</name>
    <dbReference type="NCBI Taxonomy" id="315576"/>
    <lineage>
        <taxon>Eukaryota</taxon>
        <taxon>Metazoa</taxon>
        <taxon>Ecdysozoa</taxon>
        <taxon>Arthropoda</taxon>
        <taxon>Hexapoda</taxon>
        <taxon>Insecta</taxon>
        <taxon>Pterygota</taxon>
        <taxon>Neoptera</taxon>
        <taxon>Endopterygota</taxon>
        <taxon>Diptera</taxon>
        <taxon>Nematocera</taxon>
        <taxon>Chironomoidea</taxon>
        <taxon>Chironomidae</taxon>
        <taxon>Chironominae</taxon>
        <taxon>Chironomus</taxon>
    </lineage>
</organism>
<reference evidence="2" key="2">
    <citation type="submission" date="2022-10" db="EMBL/GenBank/DDBJ databases">
        <authorList>
            <consortium name="ENA_rothamsted_submissions"/>
            <consortium name="culmorum"/>
            <person name="King R."/>
        </authorList>
    </citation>
    <scope>NUCLEOTIDE SEQUENCE</scope>
</reference>
<reference evidence="2" key="1">
    <citation type="submission" date="2022-01" db="EMBL/GenBank/DDBJ databases">
        <authorList>
            <person name="King R."/>
        </authorList>
    </citation>
    <scope>NUCLEOTIDE SEQUENCE</scope>
</reference>
<name>A0A9N9S6R3_9DIPT</name>
<proteinExistence type="predicted"/>
<keyword evidence="3" id="KW-1185">Reference proteome</keyword>
<sequence length="304" mass="36392">MDLICSFELYMFNTGDTFYQCVIEHQKIPQNKKLRFIGLHMTGKSDLDVTFVEFRDCICPRIPQGLKNYFENLKILGFYNSKLKELVKDDFEDYEDLERFICERNLVKFLPGDLFEGTKKLKYIKFFNNNIEIIEPTILDSLDSLKYANFKESQNYHDFYAEDPIYVTNLKLQELKDSIFNRLFTLDQEVLRNYVQKFPNPNEILKNFCQKVTNSDLKMKILELRFDFYDELRLKEAEEHKKESKGLKMQVEELMDNEAKLRQAIEELRDDKARIEDKLNLKIDNLTNQVESKMLKIRINKIDK</sequence>
<dbReference type="AlphaFoldDB" id="A0A9N9S6R3"/>
<dbReference type="Proteomes" id="UP001153620">
    <property type="component" value="Chromosome 4"/>
</dbReference>
<dbReference type="OrthoDB" id="7786319at2759"/>
<protein>
    <submittedName>
        <fullName evidence="2">Uncharacterized protein</fullName>
    </submittedName>
</protein>